<sequence>MSRLRLLLLALCASLLATPVAGQGFTEYQLKAGVLYNFIAFTTWPEAAPPVLNVCIYGPDPFGREIDALQGRKIGSGSLAIRRASSVDALAACHVVFIGQAAIGNLPRVLEHLGNRPVLTVADAPGGSARGIVLNMEMADGRLGFRANLAEARNRGLGLSSKLLRLASEVVQ</sequence>
<protein>
    <recommendedName>
        <fullName evidence="4">YfiR family protein</fullName>
    </recommendedName>
</protein>
<feature type="signal peptide" evidence="1">
    <location>
        <begin position="1"/>
        <end position="22"/>
    </location>
</feature>
<evidence type="ECO:0000313" key="2">
    <source>
        <dbReference type="EMBL" id="OMG52597.1"/>
    </source>
</evidence>
<proteinExistence type="predicted"/>
<dbReference type="InterPro" id="IPR025293">
    <property type="entry name" value="YfiR/HmsC-like"/>
</dbReference>
<keyword evidence="1" id="KW-0732">Signal</keyword>
<dbReference type="RefSeq" id="WP_076096662.1">
    <property type="nucleotide sequence ID" value="NZ_MTHD01000005.1"/>
</dbReference>
<dbReference type="Proteomes" id="UP000187526">
    <property type="component" value="Unassembled WGS sequence"/>
</dbReference>
<reference evidence="2 3" key="1">
    <citation type="submission" date="2016-10" db="EMBL/GenBank/DDBJ databases">
        <title>Alkaliphiles isolated from bioreactors.</title>
        <authorList>
            <person name="Salah Z."/>
            <person name="Rout S.P."/>
            <person name="Humphreys P.N."/>
        </authorList>
    </citation>
    <scope>NUCLEOTIDE SEQUENCE [LARGE SCALE GENOMIC DNA]</scope>
    <source>
        <strain evidence="2 3">ZS02</strain>
    </source>
</reference>
<name>A0A1R1I1L3_9RHOO</name>
<evidence type="ECO:0008006" key="4">
    <source>
        <dbReference type="Google" id="ProtNLM"/>
    </source>
</evidence>
<dbReference type="STRING" id="418702.BJN45_15085"/>
<dbReference type="Pfam" id="PF13689">
    <property type="entry name" value="DUF4154"/>
    <property type="match status" value="1"/>
</dbReference>
<organism evidence="2 3">
    <name type="scientific">Azonexus hydrophilus</name>
    <dbReference type="NCBI Taxonomy" id="418702"/>
    <lineage>
        <taxon>Bacteria</taxon>
        <taxon>Pseudomonadati</taxon>
        <taxon>Pseudomonadota</taxon>
        <taxon>Betaproteobacteria</taxon>
        <taxon>Rhodocyclales</taxon>
        <taxon>Azonexaceae</taxon>
        <taxon>Azonexus</taxon>
    </lineage>
</organism>
<dbReference type="AlphaFoldDB" id="A0A1R1I1L3"/>
<keyword evidence="3" id="KW-1185">Reference proteome</keyword>
<feature type="chain" id="PRO_5012367684" description="YfiR family protein" evidence="1">
    <location>
        <begin position="23"/>
        <end position="172"/>
    </location>
</feature>
<gene>
    <name evidence="2" type="ORF">BJN45_15085</name>
</gene>
<dbReference type="EMBL" id="MTHD01000005">
    <property type="protein sequence ID" value="OMG52597.1"/>
    <property type="molecule type" value="Genomic_DNA"/>
</dbReference>
<evidence type="ECO:0000313" key="3">
    <source>
        <dbReference type="Proteomes" id="UP000187526"/>
    </source>
</evidence>
<accession>A0A1R1I1L3</accession>
<comment type="caution">
    <text evidence="2">The sequence shown here is derived from an EMBL/GenBank/DDBJ whole genome shotgun (WGS) entry which is preliminary data.</text>
</comment>
<dbReference type="OrthoDB" id="8527941at2"/>
<evidence type="ECO:0000256" key="1">
    <source>
        <dbReference type="SAM" id="SignalP"/>
    </source>
</evidence>